<keyword evidence="1" id="KW-0472">Membrane</keyword>
<dbReference type="InterPro" id="IPR001036">
    <property type="entry name" value="Acrflvin-R"/>
</dbReference>
<dbReference type="SUPFAM" id="SSF82693">
    <property type="entry name" value="Multidrug efflux transporter AcrB pore domain, PN1, PN2, PC1 and PC2 subdomains"/>
    <property type="match status" value="3"/>
</dbReference>
<feature type="transmembrane region" description="Helical" evidence="1">
    <location>
        <begin position="428"/>
        <end position="448"/>
    </location>
</feature>
<feature type="transmembrane region" description="Helical" evidence="1">
    <location>
        <begin position="383"/>
        <end position="407"/>
    </location>
</feature>
<dbReference type="Gene3D" id="3.30.70.1430">
    <property type="entry name" value="Multidrug efflux transporter AcrB pore domain"/>
    <property type="match status" value="2"/>
</dbReference>
<evidence type="ECO:0000313" key="3">
    <source>
        <dbReference type="Proteomes" id="UP000321491"/>
    </source>
</evidence>
<dbReference type="AlphaFoldDB" id="A0A511UZM6"/>
<reference evidence="2 3" key="1">
    <citation type="submission" date="2019-07" db="EMBL/GenBank/DDBJ databases">
        <title>Whole genome shotgun sequence of Cerasibacillus quisquiliarum NBRC 102429.</title>
        <authorList>
            <person name="Hosoyama A."/>
            <person name="Uohara A."/>
            <person name="Ohji S."/>
            <person name="Ichikawa N."/>
        </authorList>
    </citation>
    <scope>NUCLEOTIDE SEQUENCE [LARGE SCALE GENOMIC DNA]</scope>
    <source>
        <strain evidence="2 3">NBRC 102429</strain>
    </source>
</reference>
<dbReference type="GO" id="GO:0042910">
    <property type="term" value="F:xenobiotic transmembrane transporter activity"/>
    <property type="evidence" value="ECO:0007669"/>
    <property type="project" value="TreeGrafter"/>
</dbReference>
<comment type="caution">
    <text evidence="2">The sequence shown here is derived from an EMBL/GenBank/DDBJ whole genome shotgun (WGS) entry which is preliminary data.</text>
</comment>
<feature type="transmembrane region" description="Helical" evidence="1">
    <location>
        <begin position="907"/>
        <end position="932"/>
    </location>
</feature>
<feature type="transmembrane region" description="Helical" evidence="1">
    <location>
        <begin position="984"/>
        <end position="1008"/>
    </location>
</feature>
<gene>
    <name evidence="2" type="ORF">CQU01_22770</name>
</gene>
<evidence type="ECO:0000313" key="2">
    <source>
        <dbReference type="EMBL" id="GEN32039.1"/>
    </source>
</evidence>
<organism evidence="2 3">
    <name type="scientific">Cerasibacillus quisquiliarum</name>
    <dbReference type="NCBI Taxonomy" id="227865"/>
    <lineage>
        <taxon>Bacteria</taxon>
        <taxon>Bacillati</taxon>
        <taxon>Bacillota</taxon>
        <taxon>Bacilli</taxon>
        <taxon>Bacillales</taxon>
        <taxon>Bacillaceae</taxon>
        <taxon>Cerasibacillus</taxon>
    </lineage>
</organism>
<proteinExistence type="predicted"/>
<dbReference type="PANTHER" id="PTHR32063">
    <property type="match status" value="1"/>
</dbReference>
<dbReference type="Gene3D" id="3.30.70.1320">
    <property type="entry name" value="Multidrug efflux transporter AcrB pore domain like"/>
    <property type="match status" value="1"/>
</dbReference>
<dbReference type="PRINTS" id="PR00702">
    <property type="entry name" value="ACRIFLAVINRP"/>
</dbReference>
<feature type="transmembrane region" description="Helical" evidence="1">
    <location>
        <begin position="526"/>
        <end position="548"/>
    </location>
</feature>
<sequence>MKLVNTSVKRPVGVIMIVLAIIALGVVSVRNLVVDLFPKIDLPVAVIATTYEDAAPQEVENLVSRPIESAISSVEGINTIQSQSQSGNSLVLMMFNNGVDLDQALLDVRERVDQVKNMLPDQAGDPNIMRFSPDQLPVMWLSLTGKDAAVLTDLADNQIAPFFERQEGVASVTIDGAKEREIQLILDEAKLQQYGVSPQLITQAVSSQNRSVSVGSVEKGHKDLQLRVVGEYHSLEDIKKTLIQSPTGAKLHVEDVATVEDTFKKSTSETLVNGEPAVVLSIMKKTDANTVAVADEILNNLDEINHKLASDVKLDVVIDTSEFIKLSIDSVIQNILIGGVIALFVLLLFLKSIRATIVIGLSIPIAVISTFALMYFTGQTLNVLTLGGLALGLGMMVDSSIVILENIYSYRQRGYSLFESATKGASELAPAVIASTTTTLVVFLPIVYVEGIASDLFTPLALTVSFSLIASLVVAVTLVPMLSSKLLARAMEDHGRRYWFNRFLERLNNGYARALKRVLKYRKTTVTVTILAIVGSLVLIPFIGAEFIPAADEGQMEISVETAPGSSLEHVKSITDQVHDKLEKYESVIETNFVTIGSGGFGIGGSSGNKTSFMMQLVPSHERDKTTTEIVQDINADLQSIVGAEIKVKESHGDMSMGDPITIELNGPDHDTLRELADDVVSEIRTVEGIYNPETAANEAVPQMHIVVEKEKAALYGLTQDDILSQVQMQFTGQVATTYREEGQEMNVTLLYPEDERQEISDLQDMKVTSQEGTTVPLEEVAEFKEVQGPVSLLRQNQQPQMNVTSDIVDRDLGSVLQDVETTLKDMEKGFPEGYSYNIGGQAEDMVESFSDLAKALVFSIFLVYAVMAIQFENFLFPFIIMFSMPTMVVGVLGGLFITGLPLSIPGFIGIIMLAGIVVNNSIVLVDYINILRRRGVERYEAIIQAGKSRLRPILMTTLTTILGMVPIGLALGEGAEMQQPLAITIIFGLGVSSIFTLLLIPVVYTFFDDLTAKLTRRNKKEKEA</sequence>
<dbReference type="Gene3D" id="3.30.70.1440">
    <property type="entry name" value="Multidrug efflux transporter AcrB pore domain"/>
    <property type="match status" value="1"/>
</dbReference>
<dbReference type="GO" id="GO:0005886">
    <property type="term" value="C:plasma membrane"/>
    <property type="evidence" value="ECO:0007669"/>
    <property type="project" value="TreeGrafter"/>
</dbReference>
<name>A0A511UZM6_9BACI</name>
<feature type="transmembrane region" description="Helical" evidence="1">
    <location>
        <begin position="357"/>
        <end position="377"/>
    </location>
</feature>
<dbReference type="Gene3D" id="1.20.1640.10">
    <property type="entry name" value="Multidrug efflux transporter AcrB transmembrane domain"/>
    <property type="match status" value="2"/>
</dbReference>
<dbReference type="SUPFAM" id="SSF82714">
    <property type="entry name" value="Multidrug efflux transporter AcrB TolC docking domain, DN and DC subdomains"/>
    <property type="match status" value="2"/>
</dbReference>
<keyword evidence="1" id="KW-1133">Transmembrane helix</keyword>
<feature type="transmembrane region" description="Helical" evidence="1">
    <location>
        <begin position="953"/>
        <end position="972"/>
    </location>
</feature>
<dbReference type="EMBL" id="BJXW01000027">
    <property type="protein sequence ID" value="GEN32039.1"/>
    <property type="molecule type" value="Genomic_DNA"/>
</dbReference>
<dbReference type="Pfam" id="PF00873">
    <property type="entry name" value="ACR_tran"/>
    <property type="match status" value="1"/>
</dbReference>
<dbReference type="SUPFAM" id="SSF82866">
    <property type="entry name" value="Multidrug efflux transporter AcrB transmembrane domain"/>
    <property type="match status" value="2"/>
</dbReference>
<keyword evidence="3" id="KW-1185">Reference proteome</keyword>
<accession>A0A511UZM6</accession>
<feature type="transmembrane region" description="Helical" evidence="1">
    <location>
        <begin position="853"/>
        <end position="872"/>
    </location>
</feature>
<dbReference type="PANTHER" id="PTHR32063:SF0">
    <property type="entry name" value="SWARMING MOTILITY PROTEIN SWRC"/>
    <property type="match status" value="1"/>
</dbReference>
<feature type="transmembrane region" description="Helical" evidence="1">
    <location>
        <begin position="12"/>
        <end position="33"/>
    </location>
</feature>
<feature type="transmembrane region" description="Helical" evidence="1">
    <location>
        <begin position="879"/>
        <end position="901"/>
    </location>
</feature>
<feature type="transmembrane region" description="Helical" evidence="1">
    <location>
        <begin position="460"/>
        <end position="482"/>
    </location>
</feature>
<protein>
    <submittedName>
        <fullName evidence="2">Multidrug ABC transporter</fullName>
    </submittedName>
</protein>
<keyword evidence="1" id="KW-0812">Transmembrane</keyword>
<dbReference type="InterPro" id="IPR027463">
    <property type="entry name" value="AcrB_DN_DC_subdom"/>
</dbReference>
<dbReference type="Gene3D" id="3.30.2090.10">
    <property type="entry name" value="Multidrug efflux transporter AcrB TolC docking domain, DN and DC subdomains"/>
    <property type="match status" value="2"/>
</dbReference>
<dbReference type="Proteomes" id="UP000321491">
    <property type="component" value="Unassembled WGS sequence"/>
</dbReference>
<dbReference type="OrthoDB" id="9757876at2"/>
<feature type="transmembrane region" description="Helical" evidence="1">
    <location>
        <begin position="331"/>
        <end position="350"/>
    </location>
</feature>
<dbReference type="RefSeq" id="WP_146938410.1">
    <property type="nucleotide sequence ID" value="NZ_BJXW01000027.1"/>
</dbReference>
<evidence type="ECO:0000256" key="1">
    <source>
        <dbReference type="SAM" id="Phobius"/>
    </source>
</evidence>